<organism evidence="1 2">
    <name type="scientific">Mesorhizobium ciceri</name>
    <dbReference type="NCBI Taxonomy" id="39645"/>
    <lineage>
        <taxon>Bacteria</taxon>
        <taxon>Pseudomonadati</taxon>
        <taxon>Pseudomonadota</taxon>
        <taxon>Alphaproteobacteria</taxon>
        <taxon>Hyphomicrobiales</taxon>
        <taxon>Phyllobacteriaceae</taxon>
        <taxon>Mesorhizobium</taxon>
    </lineage>
</organism>
<sequence length="47" mass="5285">MPKRKGLTRETLEFFTRLMQLTINSPLIVGWLITRHGSLGVAGNHHG</sequence>
<dbReference type="EMBL" id="CP088147">
    <property type="protein sequence ID" value="UTU49838.1"/>
    <property type="molecule type" value="Genomic_DNA"/>
</dbReference>
<evidence type="ECO:0000313" key="1">
    <source>
        <dbReference type="EMBL" id="UTU49838.1"/>
    </source>
</evidence>
<name>A0AB38T5J4_9HYPH</name>
<protein>
    <submittedName>
        <fullName evidence="1">Uncharacterized protein</fullName>
    </submittedName>
</protein>
<dbReference type="Proteomes" id="UP001060070">
    <property type="component" value="Chromosome"/>
</dbReference>
<proteinExistence type="predicted"/>
<evidence type="ECO:0000313" key="2">
    <source>
        <dbReference type="Proteomes" id="UP001060070"/>
    </source>
</evidence>
<dbReference type="RefSeq" id="WP_155924949.1">
    <property type="nucleotide sequence ID" value="NZ_CP088147.1"/>
</dbReference>
<keyword evidence="2" id="KW-1185">Reference proteome</keyword>
<reference evidence="1 2" key="1">
    <citation type="journal article" date="2022" name="Microbiol. Resour. Announc.">
        <title>Complete Genome Sequence of Mesorhizobium ciceri Strain R30, a Rhizobium Used as a Commercial Inoculant for Chickpea in Argentina.</title>
        <authorList>
            <person name="Foresto E."/>
            <person name="Revale S."/>
            <person name="Primo E."/>
            <person name="Nievas F."/>
            <person name="Carezzano E."/>
            <person name="Puente M."/>
            <person name="Alzari P."/>
            <person name="Mart M."/>
            <person name="Ben-Assaya M."/>
            <person name="Mornico D."/>
            <person name="Santoro M."/>
            <person name="Mart F."/>
            <person name="Giordano W."/>
            <person name="Bogino P."/>
        </authorList>
    </citation>
    <scope>NUCLEOTIDE SEQUENCE [LARGE SCALE GENOMIC DNA]</scope>
    <source>
        <strain evidence="1 2">R30</strain>
    </source>
</reference>
<accession>A0AB38T5J4</accession>
<dbReference type="AlphaFoldDB" id="A0AB38T5J4"/>
<gene>
    <name evidence="1" type="ORF">LRP29_20350</name>
</gene>